<evidence type="ECO:0000313" key="10">
    <source>
        <dbReference type="Proteomes" id="UP000443090"/>
    </source>
</evidence>
<dbReference type="PANTHER" id="PTHR46030">
    <property type="entry name" value="ALPHA-KETOGLUTARATE-DEPENDENT DIOXYGENASE ALKB HOMOLOG 6"/>
    <property type="match status" value="1"/>
</dbReference>
<evidence type="ECO:0000256" key="1">
    <source>
        <dbReference type="ARBA" id="ARBA00004123"/>
    </source>
</evidence>
<keyword evidence="5" id="KW-0560">Oxidoreductase</keyword>
<proteinExistence type="inferred from homology"/>
<protein>
    <submittedName>
        <fullName evidence="9">Alpha-ketoglutarate-dependent dioxygenase-like protein</fullName>
    </submittedName>
</protein>
<keyword evidence="4 9" id="KW-0223">Dioxygenase</keyword>
<dbReference type="SUPFAM" id="SSF51197">
    <property type="entry name" value="Clavaminate synthase-like"/>
    <property type="match status" value="1"/>
</dbReference>
<dbReference type="Gene3D" id="2.60.120.590">
    <property type="entry name" value="Alpha-ketoglutarate-dependent dioxygenase AlkB-like"/>
    <property type="match status" value="1"/>
</dbReference>
<dbReference type="OrthoDB" id="412814at2759"/>
<keyword evidence="6" id="KW-0408">Iron</keyword>
<dbReference type="GO" id="GO:0005634">
    <property type="term" value="C:nucleus"/>
    <property type="evidence" value="ECO:0007669"/>
    <property type="project" value="UniProtKB-SubCell"/>
</dbReference>
<dbReference type="PROSITE" id="PS51471">
    <property type="entry name" value="FE2OG_OXY"/>
    <property type="match status" value="1"/>
</dbReference>
<evidence type="ECO:0000256" key="2">
    <source>
        <dbReference type="ARBA" id="ARBA00007879"/>
    </source>
</evidence>
<evidence type="ECO:0000259" key="8">
    <source>
        <dbReference type="PROSITE" id="PS51471"/>
    </source>
</evidence>
<comment type="subcellular location">
    <subcellularLocation>
        <location evidence="1">Nucleus</location>
    </subcellularLocation>
</comment>
<dbReference type="InterPro" id="IPR005123">
    <property type="entry name" value="Oxoglu/Fe-dep_dioxygenase_dom"/>
</dbReference>
<dbReference type="InterPro" id="IPR027450">
    <property type="entry name" value="AlkB-like"/>
</dbReference>
<accession>A0A8H8UJY6</accession>
<dbReference type="InterPro" id="IPR032862">
    <property type="entry name" value="ALKBH6"/>
</dbReference>
<dbReference type="EMBL" id="QGMI01000068">
    <property type="protein sequence ID" value="TVY47910.1"/>
    <property type="molecule type" value="Genomic_DNA"/>
</dbReference>
<dbReference type="AlphaFoldDB" id="A0A8H8UJY6"/>
<evidence type="ECO:0000256" key="5">
    <source>
        <dbReference type="ARBA" id="ARBA00023002"/>
    </source>
</evidence>
<dbReference type="GO" id="GO:0051213">
    <property type="term" value="F:dioxygenase activity"/>
    <property type="evidence" value="ECO:0007669"/>
    <property type="project" value="UniProtKB-KW"/>
</dbReference>
<dbReference type="Pfam" id="PF13532">
    <property type="entry name" value="2OG-FeII_Oxy_2"/>
    <property type="match status" value="1"/>
</dbReference>
<comment type="similarity">
    <text evidence="2">Belongs to the alkB family.</text>
</comment>
<feature type="domain" description="Fe2OG dioxygenase" evidence="8">
    <location>
        <begin position="105"/>
        <end position="230"/>
    </location>
</feature>
<sequence length="244" mass="27419">MAISSLEEARVQNLPSSAYYIADFITKEEEQVLLSKIAAAPKPRWKQLSHRRLQTWPSDLTKSNILLDSPLPSWLLEPVVSRLLSYPLSAADSQTHIFSDSLHGWPNHVLINEYNSGQGIMPHKDGDAYHPVVCTVSLGSSLTLGIYGKTEDETTNTEPTWRILQEPRSLLITTDMLYKDYLHGIAEITEDVDLSPTTVSNWDLLGSPEDFTKGRYERSTRTSLTYRDVIKVSRLGSKFGILGK</sequence>
<evidence type="ECO:0000256" key="6">
    <source>
        <dbReference type="ARBA" id="ARBA00023004"/>
    </source>
</evidence>
<evidence type="ECO:0000256" key="3">
    <source>
        <dbReference type="ARBA" id="ARBA00022723"/>
    </source>
</evidence>
<dbReference type="InterPro" id="IPR037151">
    <property type="entry name" value="AlkB-like_sf"/>
</dbReference>
<evidence type="ECO:0000256" key="7">
    <source>
        <dbReference type="ARBA" id="ARBA00023242"/>
    </source>
</evidence>
<gene>
    <name evidence="9" type="primary">alkbh6</name>
    <name evidence="9" type="ORF">LOCC1_G001586</name>
</gene>
<dbReference type="Proteomes" id="UP000443090">
    <property type="component" value="Unassembled WGS sequence"/>
</dbReference>
<dbReference type="PANTHER" id="PTHR46030:SF1">
    <property type="entry name" value="ALPHA-KETOGLUTARATE-DEPENDENT DIOXYGENASE ALKB HOMOLOG 6"/>
    <property type="match status" value="1"/>
</dbReference>
<dbReference type="GO" id="GO:0046872">
    <property type="term" value="F:metal ion binding"/>
    <property type="evidence" value="ECO:0007669"/>
    <property type="project" value="UniProtKB-KW"/>
</dbReference>
<name>A0A8H8UJY6_9HELO</name>
<keyword evidence="3" id="KW-0479">Metal-binding</keyword>
<evidence type="ECO:0000256" key="4">
    <source>
        <dbReference type="ARBA" id="ARBA00022964"/>
    </source>
</evidence>
<comment type="caution">
    <text evidence="9">The sequence shown here is derived from an EMBL/GenBank/DDBJ whole genome shotgun (WGS) entry which is preliminary data.</text>
</comment>
<evidence type="ECO:0000313" key="9">
    <source>
        <dbReference type="EMBL" id="TVY47910.1"/>
    </source>
</evidence>
<reference evidence="9 10" key="1">
    <citation type="submission" date="2018-05" db="EMBL/GenBank/DDBJ databases">
        <title>Genome sequencing and assembly of the regulated plant pathogen Lachnellula willkommii and related sister species for the development of diagnostic species identification markers.</title>
        <authorList>
            <person name="Giroux E."/>
            <person name="Bilodeau G."/>
        </authorList>
    </citation>
    <scope>NUCLEOTIDE SEQUENCE [LARGE SCALE GENOMIC DNA]</scope>
    <source>
        <strain evidence="9 10">CBS 160.35</strain>
    </source>
</reference>
<keyword evidence="10" id="KW-1185">Reference proteome</keyword>
<keyword evidence="7" id="KW-0539">Nucleus</keyword>
<organism evidence="9 10">
    <name type="scientific">Lachnellula occidentalis</name>
    <dbReference type="NCBI Taxonomy" id="215460"/>
    <lineage>
        <taxon>Eukaryota</taxon>
        <taxon>Fungi</taxon>
        <taxon>Dikarya</taxon>
        <taxon>Ascomycota</taxon>
        <taxon>Pezizomycotina</taxon>
        <taxon>Leotiomycetes</taxon>
        <taxon>Helotiales</taxon>
        <taxon>Lachnaceae</taxon>
        <taxon>Lachnellula</taxon>
    </lineage>
</organism>